<proteinExistence type="inferred from homology"/>
<name>A0ABX1SKD0_9PSEU</name>
<evidence type="ECO:0000256" key="1">
    <source>
        <dbReference type="ARBA" id="ARBA00008710"/>
    </source>
</evidence>
<dbReference type="Gene3D" id="2.30.110.10">
    <property type="entry name" value="Electron Transport, Fmn-binding Protein, Chain A"/>
    <property type="match status" value="1"/>
</dbReference>
<organism evidence="3 4">
    <name type="scientific">Pseudonocardia acidicola</name>
    <dbReference type="NCBI Taxonomy" id="2724939"/>
    <lineage>
        <taxon>Bacteria</taxon>
        <taxon>Bacillati</taxon>
        <taxon>Actinomycetota</taxon>
        <taxon>Actinomycetes</taxon>
        <taxon>Pseudonocardiales</taxon>
        <taxon>Pseudonocardiaceae</taxon>
        <taxon>Pseudonocardia</taxon>
    </lineage>
</organism>
<keyword evidence="4" id="KW-1185">Reference proteome</keyword>
<dbReference type="NCBIfam" id="TIGR00026">
    <property type="entry name" value="hi_GC_TIGR00026"/>
    <property type="match status" value="1"/>
</dbReference>
<accession>A0ABX1SKD0</accession>
<dbReference type="InterPro" id="IPR012349">
    <property type="entry name" value="Split_barrel_FMN-bd"/>
</dbReference>
<protein>
    <submittedName>
        <fullName evidence="3">Nitroreductase family deazaflavin-dependent oxidoreductase</fullName>
    </submittedName>
</protein>
<comment type="catalytic activity">
    <reaction evidence="2">
        <text>oxidized coenzyme F420-(gamma-L-Glu)(n) + a quinol + H(+) = reduced coenzyme F420-(gamma-L-Glu)(n) + a quinone</text>
        <dbReference type="Rhea" id="RHEA:39663"/>
        <dbReference type="Rhea" id="RHEA-COMP:12939"/>
        <dbReference type="Rhea" id="RHEA-COMP:14378"/>
        <dbReference type="ChEBI" id="CHEBI:15378"/>
        <dbReference type="ChEBI" id="CHEBI:24646"/>
        <dbReference type="ChEBI" id="CHEBI:132124"/>
        <dbReference type="ChEBI" id="CHEBI:133980"/>
        <dbReference type="ChEBI" id="CHEBI:139511"/>
    </reaction>
</comment>
<evidence type="ECO:0000313" key="3">
    <source>
        <dbReference type="EMBL" id="NMI00604.1"/>
    </source>
</evidence>
<dbReference type="PANTHER" id="PTHR39428">
    <property type="entry name" value="F420H(2)-DEPENDENT QUINONE REDUCTASE RV1261C"/>
    <property type="match status" value="1"/>
</dbReference>
<gene>
    <name evidence="3" type="ORF">HF526_25330</name>
</gene>
<sequence length="129" mass="14298">MHRTAFRASRGRVLGRAGGMPVVELITTGRRSGARRSTMLTAPLVEGDDIVLVASYGGDDRHPAWYLNLRAHSEVELTTTGSTRRMVARTATGDERDRLWARIIADHANYAGYQRRTDRVIPVVVLEPA</sequence>
<dbReference type="InterPro" id="IPR004378">
    <property type="entry name" value="F420H2_quin_Rdtase"/>
</dbReference>
<reference evidence="3 4" key="1">
    <citation type="submission" date="2020-04" db="EMBL/GenBank/DDBJ databases">
        <authorList>
            <person name="Klaysubun C."/>
            <person name="Duangmal K."/>
            <person name="Lipun K."/>
        </authorList>
    </citation>
    <scope>NUCLEOTIDE SEQUENCE [LARGE SCALE GENOMIC DNA]</scope>
    <source>
        <strain evidence="3 4">K10HN5</strain>
    </source>
</reference>
<evidence type="ECO:0000313" key="4">
    <source>
        <dbReference type="Proteomes" id="UP000820669"/>
    </source>
</evidence>
<dbReference type="Proteomes" id="UP000820669">
    <property type="component" value="Unassembled WGS sequence"/>
</dbReference>
<dbReference type="PANTHER" id="PTHR39428:SF1">
    <property type="entry name" value="F420H(2)-DEPENDENT QUINONE REDUCTASE RV1261C"/>
    <property type="match status" value="1"/>
</dbReference>
<evidence type="ECO:0000256" key="2">
    <source>
        <dbReference type="ARBA" id="ARBA00049106"/>
    </source>
</evidence>
<comment type="caution">
    <text evidence="3">The sequence shown here is derived from an EMBL/GenBank/DDBJ whole genome shotgun (WGS) entry which is preliminary data.</text>
</comment>
<dbReference type="Pfam" id="PF04075">
    <property type="entry name" value="F420H2_quin_red"/>
    <property type="match status" value="1"/>
</dbReference>
<comment type="similarity">
    <text evidence="1">Belongs to the F420H(2)-dependent quinone reductase family.</text>
</comment>
<dbReference type="EMBL" id="JAAXLA010000060">
    <property type="protein sequence ID" value="NMI00604.1"/>
    <property type="molecule type" value="Genomic_DNA"/>
</dbReference>